<protein>
    <submittedName>
        <fullName evidence="5">SKIP/SNW domain-containing protein</fullName>
    </submittedName>
</protein>
<feature type="region of interest" description="Disordered" evidence="2">
    <location>
        <begin position="424"/>
        <end position="450"/>
    </location>
</feature>
<dbReference type="OrthoDB" id="666364at2759"/>
<sequence length="591" mass="65071">MALVLSPLPLSPLSSLYLLLAPVSTLSSLLSFFFASVFFRRLPAPAAQQTPASSSLCVSDPSVGSFALSAGTVVPARVKVRETAAETRRTGRDAVGTLAALKEERQLSLNRDRSGPPPYGQRKGFVPRSEEDFGGGGAFPEILVAQFPLGMGKKKSGAAAASTVALQLGADGKVAYDVVVRQMSDKKVVYCTPGSAEGVDALRPVTTTTSGIQVVKRVANAMPSQEEEEKEIARTKAALEAALEQKLGANKVKTKQDKNAAEFYRYTPAQQGTGHNSGCAQRVLRVEDMQQDPLNPPKFRHKRAPAAAGSPPPPVMHSPPRKLTQQDQAEWKIPPSISNWKNQKGYTIPLDKRLQADGRNLQDVSINDKFASLSEALYIAERQAREEIRLRNEIKKQKKIKEEEMREQQLRLLAAQARAERSNLLQQRKEGQEEDEEARKKREAVARERQREIEREMRLERNKRSRNDEDRDVSERVALGLPPTKKAAAGEGVFDTRLFNQSAGVDSGFDGGNDEAYNLYDQPLFANRSNNAAIYQFSRERLINSVGHTGDVPSFAGADRSTFTRTAPVEFEKDVSDPFGLDNLLSEAKKK</sequence>
<dbReference type="Pfam" id="PF02731">
    <property type="entry name" value="SKIP_SNW"/>
    <property type="match status" value="1"/>
</dbReference>
<keyword evidence="3" id="KW-0472">Membrane</keyword>
<dbReference type="PANTHER" id="PTHR12096">
    <property type="entry name" value="NUCLEAR PROTEIN SKIP-RELATED"/>
    <property type="match status" value="1"/>
</dbReference>
<feature type="transmembrane region" description="Helical" evidence="3">
    <location>
        <begin position="16"/>
        <end position="39"/>
    </location>
</feature>
<dbReference type="InterPro" id="IPR004015">
    <property type="entry name" value="SKI-int_prot_SKIP_SNW-dom"/>
</dbReference>
<dbReference type="GO" id="GO:0000398">
    <property type="term" value="P:mRNA splicing, via spliceosome"/>
    <property type="evidence" value="ECO:0007669"/>
    <property type="project" value="InterPro"/>
</dbReference>
<dbReference type="Proteomes" id="UP000028838">
    <property type="component" value="Unassembled WGS sequence"/>
</dbReference>
<comment type="caution">
    <text evidence="5">The sequence shown here is derived from an EMBL/GenBank/DDBJ whole genome shotgun (WGS) entry which is preliminary data.</text>
</comment>
<gene>
    <name evidence="5" type="ORF">TGFOU_233190</name>
</gene>
<feature type="region of interest" description="Disordered" evidence="2">
    <location>
        <begin position="106"/>
        <end position="125"/>
    </location>
</feature>
<evidence type="ECO:0000313" key="6">
    <source>
        <dbReference type="Proteomes" id="UP000028838"/>
    </source>
</evidence>
<feature type="domain" description="SKI-interacting protein SKIP SNW" evidence="4">
    <location>
        <begin position="263"/>
        <end position="421"/>
    </location>
</feature>
<keyword evidence="3" id="KW-0812">Transmembrane</keyword>
<proteinExistence type="inferred from homology"/>
<reference evidence="5 6" key="1">
    <citation type="submission" date="2014-07" db="EMBL/GenBank/DDBJ databases">
        <authorList>
            <person name="Sibley D."/>
            <person name="Venepally P."/>
            <person name="Karamycheva S."/>
            <person name="Hadjithomas M."/>
            <person name="Khan A."/>
            <person name="Brunk B."/>
            <person name="Roos D."/>
            <person name="Caler E."/>
            <person name="Lorenzi H."/>
        </authorList>
    </citation>
    <scope>NUCLEOTIDE SEQUENCE [LARGE SCALE GENOMIC DNA]</scope>
    <source>
        <strain evidence="5 6">FOU</strain>
    </source>
</reference>
<dbReference type="InterPro" id="IPR017862">
    <property type="entry name" value="SKI-int_prot_SKIP"/>
</dbReference>
<evidence type="ECO:0000259" key="4">
    <source>
        <dbReference type="Pfam" id="PF02731"/>
    </source>
</evidence>
<feature type="region of interest" description="Disordered" evidence="2">
    <location>
        <begin position="291"/>
        <end position="321"/>
    </location>
</feature>
<dbReference type="EMBL" id="AEYH02000359">
    <property type="protein sequence ID" value="KFG55220.1"/>
    <property type="molecule type" value="Genomic_DNA"/>
</dbReference>
<keyword evidence="3" id="KW-1133">Transmembrane helix</keyword>
<evidence type="ECO:0000256" key="3">
    <source>
        <dbReference type="SAM" id="Phobius"/>
    </source>
</evidence>
<dbReference type="AlphaFoldDB" id="A0A086LF02"/>
<dbReference type="VEuPathDB" id="ToxoDB:TGFOU_233190"/>
<organism evidence="5 6">
    <name type="scientific">Toxoplasma gondii FOU</name>
    <dbReference type="NCBI Taxonomy" id="943167"/>
    <lineage>
        <taxon>Eukaryota</taxon>
        <taxon>Sar</taxon>
        <taxon>Alveolata</taxon>
        <taxon>Apicomplexa</taxon>
        <taxon>Conoidasida</taxon>
        <taxon>Coccidia</taxon>
        <taxon>Eucoccidiorida</taxon>
        <taxon>Eimeriorina</taxon>
        <taxon>Sarcocystidae</taxon>
        <taxon>Toxoplasma</taxon>
    </lineage>
</organism>
<dbReference type="GO" id="GO:0005681">
    <property type="term" value="C:spliceosomal complex"/>
    <property type="evidence" value="ECO:0007669"/>
    <property type="project" value="InterPro"/>
</dbReference>
<evidence type="ECO:0000256" key="2">
    <source>
        <dbReference type="SAM" id="MobiDB-lite"/>
    </source>
</evidence>
<accession>A0A086LF02</accession>
<comment type="similarity">
    <text evidence="1">Belongs to the SNW family.</text>
</comment>
<name>A0A086LF02_TOXGO</name>
<evidence type="ECO:0000256" key="1">
    <source>
        <dbReference type="ARBA" id="ARBA00010197"/>
    </source>
</evidence>
<evidence type="ECO:0000313" key="5">
    <source>
        <dbReference type="EMBL" id="KFG55220.1"/>
    </source>
</evidence>
<feature type="compositionally biased region" description="Basic and acidic residues" evidence="2">
    <location>
        <begin position="427"/>
        <end position="450"/>
    </location>
</feature>